<reference evidence="1 2" key="1">
    <citation type="submission" date="2017-11" db="EMBL/GenBank/DDBJ databases">
        <title>Rhodohalobacter 15182 sp. nov., isolated from a salt lake.</title>
        <authorList>
            <person name="Han S."/>
        </authorList>
    </citation>
    <scope>NUCLEOTIDE SEQUENCE [LARGE SCALE GENOMIC DNA]</scope>
    <source>
        <strain evidence="1 2">15182</strain>
    </source>
</reference>
<evidence type="ECO:0000313" key="1">
    <source>
        <dbReference type="EMBL" id="PKD43893.1"/>
    </source>
</evidence>
<evidence type="ECO:0000313" key="2">
    <source>
        <dbReference type="Proteomes" id="UP000233398"/>
    </source>
</evidence>
<name>A0A2N0VI78_9BACT</name>
<dbReference type="EMBL" id="PISP01000002">
    <property type="protein sequence ID" value="PKD43893.1"/>
    <property type="molecule type" value="Genomic_DNA"/>
</dbReference>
<comment type="caution">
    <text evidence="1">The sequence shown here is derived from an EMBL/GenBank/DDBJ whole genome shotgun (WGS) entry which is preliminary data.</text>
</comment>
<dbReference type="AlphaFoldDB" id="A0A2N0VI78"/>
<evidence type="ECO:0008006" key="3">
    <source>
        <dbReference type="Google" id="ProtNLM"/>
    </source>
</evidence>
<dbReference type="OrthoDB" id="1116368at2"/>
<protein>
    <recommendedName>
        <fullName evidence="3">Bacterial toxin 23 domain-containing protein</fullName>
    </recommendedName>
</protein>
<gene>
    <name evidence="1" type="ORF">CWD77_08955</name>
</gene>
<organism evidence="1 2">
    <name type="scientific">Rhodohalobacter barkolensis</name>
    <dbReference type="NCBI Taxonomy" id="2053187"/>
    <lineage>
        <taxon>Bacteria</taxon>
        <taxon>Pseudomonadati</taxon>
        <taxon>Balneolota</taxon>
        <taxon>Balneolia</taxon>
        <taxon>Balneolales</taxon>
        <taxon>Balneolaceae</taxon>
        <taxon>Rhodohalobacter</taxon>
    </lineage>
</organism>
<dbReference type="Proteomes" id="UP000233398">
    <property type="component" value="Unassembled WGS sequence"/>
</dbReference>
<sequence length="217" mass="23662">MQFIDPERIKEGEYWFENPQGNRYFFAPNAIGLKNGNGYYQNAWILFNNVNYGISNNFSLGAGTIPVFLFGTTSVPFWILPKLSIPVSNDNLHLGAGALIGGVMGEDSGGFGLFYGNTTVGDRDKNLTIGLGYAYAGGTWSNTPLINISGLYRSSKSIQWLAEIYFLPGIEESGVGIFGGRWAPEKFAVDFGLATPLSNFDFIGIPWLGITIPFGNN</sequence>
<proteinExistence type="predicted"/>
<accession>A0A2N0VI78</accession>
<keyword evidence="2" id="KW-1185">Reference proteome</keyword>